<feature type="compositionally biased region" description="Polar residues" evidence="2">
    <location>
        <begin position="31"/>
        <end position="45"/>
    </location>
</feature>
<feature type="coiled-coil region" evidence="1">
    <location>
        <begin position="1239"/>
        <end position="1304"/>
    </location>
</feature>
<feature type="compositionally biased region" description="Polar residues" evidence="2">
    <location>
        <begin position="210"/>
        <end position="241"/>
    </location>
</feature>
<feature type="region of interest" description="Disordered" evidence="2">
    <location>
        <begin position="613"/>
        <end position="650"/>
    </location>
</feature>
<feature type="compositionally biased region" description="Pro residues" evidence="2">
    <location>
        <begin position="70"/>
        <end position="79"/>
    </location>
</feature>
<feature type="region of interest" description="Disordered" evidence="2">
    <location>
        <begin position="1"/>
        <end position="433"/>
    </location>
</feature>
<feature type="region of interest" description="Disordered" evidence="2">
    <location>
        <begin position="1005"/>
        <end position="1077"/>
    </location>
</feature>
<dbReference type="Proteomes" id="UP000799640">
    <property type="component" value="Unassembled WGS sequence"/>
</dbReference>
<feature type="compositionally biased region" description="Low complexity" evidence="2">
    <location>
        <begin position="263"/>
        <end position="274"/>
    </location>
</feature>
<accession>A0A6G1IBZ6</accession>
<feature type="compositionally biased region" description="Pro residues" evidence="2">
    <location>
        <begin position="1153"/>
        <end position="1164"/>
    </location>
</feature>
<feature type="compositionally biased region" description="Polar residues" evidence="2">
    <location>
        <begin position="1022"/>
        <end position="1040"/>
    </location>
</feature>
<feature type="region of interest" description="Disordered" evidence="2">
    <location>
        <begin position="675"/>
        <end position="728"/>
    </location>
</feature>
<name>A0A6G1IBZ6_9PEZI</name>
<proteinExistence type="predicted"/>
<feature type="compositionally biased region" description="Polar residues" evidence="2">
    <location>
        <begin position="554"/>
        <end position="564"/>
    </location>
</feature>
<organism evidence="3 4">
    <name type="scientific">Trichodelitschia bisporula</name>
    <dbReference type="NCBI Taxonomy" id="703511"/>
    <lineage>
        <taxon>Eukaryota</taxon>
        <taxon>Fungi</taxon>
        <taxon>Dikarya</taxon>
        <taxon>Ascomycota</taxon>
        <taxon>Pezizomycotina</taxon>
        <taxon>Dothideomycetes</taxon>
        <taxon>Dothideomycetes incertae sedis</taxon>
        <taxon>Phaeotrichales</taxon>
        <taxon>Phaeotrichaceae</taxon>
        <taxon>Trichodelitschia</taxon>
    </lineage>
</organism>
<feature type="compositionally biased region" description="Polar residues" evidence="2">
    <location>
        <begin position="718"/>
        <end position="728"/>
    </location>
</feature>
<feature type="coiled-coil region" evidence="1">
    <location>
        <begin position="1535"/>
        <end position="1562"/>
    </location>
</feature>
<feature type="region of interest" description="Disordered" evidence="2">
    <location>
        <begin position="1149"/>
        <end position="1179"/>
    </location>
</feature>
<protein>
    <submittedName>
        <fullName evidence="3">Uncharacterized protein</fullName>
    </submittedName>
</protein>
<sequence>MAAPPPPPAPLGYGNTVPQDPYQRHDPYQRPPTTTYGEQRLSSAGETPRFCCPRVVSRADGRAHSGPYSYAPPPPPQPPQSQWNVPQGPPVHAQTGYQQAPPPPARPPYQAQDNASGYNYGGQSQYQQQPPPPPPRVGGNAYSQYQDSAPQYPQPPLPSLPSAYQEQVSQNVAGWPQPTPYSQQPQSHKHEPNAQPGYAQPQHEPPRQYNRPQSQSPYAPATSNASSNDPYQRPYSQNQGNVPAHPPASSFSPAHNRPPYGPPQSGYGSSAASGNLPTSGSYQTQNWSHGHSASQGSTYAPTSEPPPAYQAGTAPVAPKSIHPYQTQPSQGTPHQSTSGYNPPPVPQQLYSQYDEAHTTQAGLNQPPYSGQSESVPIPPASAASQAQTQPLDAQNNAWPGHYGAPASSHAASVVRPSSQGQTSSYQRVQSPVQSLNDVPISPLITRQSVVSLDQLRYDGPSRSSSRVSRDSVPTPAESITAAPPPVPDKPSVRRTNATNASALGFGGPSDWEYFGPSTDEIDDTAMYSHKTSDEAPAPLAAAELPSDSLDNRSPFDTGNTNVQEDSWPAPQAPAPLNIRRPQSMAFPQNAVVPPSASPPAPIVSEVSQPPVVGGIIAPSSSSPAPSKPSGYPNRTHDQGRITLPPNTPTSFVMDDGFGAYPVALPQTHAVVSAAHQSAERTIYPDDRRQGPMQEPPMVQGYPPHTTPRADPESAAALASSQTELSTLRSKLANVESELAQKESSLAHKDSLLAQKESSLVHKDSLLSQKDSLLAQKDSVIAQKGSVTNQLETSLNELQEKSDLREAEAAQVARQTQSELETLRKKLSDAESAMKTLKTEKESAEAMFSEKELALASSVAQVADLNRQLGDSKKDLEDARQRLDDLKIQLEDAQSELEDEKNKPAPPVDIAPGLDPWFRGSLERFRDILYTESNANTVQEKLKVFMDFVNAESSLRGVDLPFGSEGEVQGFKQQKVSPLGTPKPAPIQTDLKARAASPPSDFIMVDSEPQYSPGGRPILVPRQSVTSLPSTPGSDANQFSVVSVEPKAAPPPDPKPAFKPYRRDTLPDGASAPSVTSPPTVDVKYMPFVYTPAASTSGKASSPSTTPVTQPVYTPIYAPPPVAPSSAPPAKGKSFSKHETFLGELETPIIKPEAPLPPPLKPKTPAPQVQDPPTAPQIFKEPGVKTTRKTPIELLQSLLPSQSADSTPSKDLRLIRTSLTKYPSDFGFISVLTKSWETGAAQKRDRLEVERRARQDAAEQRTNELYEDQEIGYGDIETLENQAKAEELDRKAAEDREEYASYNRDVFDPVFRTLQEQIGGVMNLYADAEALVRTGVAGFRALAPLPGDTDLADAVGVALQVHKSLEERYEEVTKAVVERDRRYKRTETKPFYARGDIASMKKMEKAFELNEKRAEIKAKVERAERCKRLWKIVDASMERGVGENEEFMAQVRDAAAQAAARGVDPEVAKLITEACAVLADVSADSTKLMKHFEVVEMNLNECEYEVSVASAKLKGDGPEYFDRLERERGIEDEKLIEESVKRVQALEGDLREAQTELDVLLGTKRTSDDPEEAARKERLMAALDAAKRRNGDN</sequence>
<feature type="region of interest" description="Disordered" evidence="2">
    <location>
        <begin position="456"/>
        <end position="577"/>
    </location>
</feature>
<feature type="compositionally biased region" description="Polar residues" evidence="2">
    <location>
        <begin position="358"/>
        <end position="371"/>
    </location>
</feature>
<keyword evidence="1" id="KW-0175">Coiled coil</keyword>
<feature type="compositionally biased region" description="Low complexity" evidence="2">
    <location>
        <begin position="534"/>
        <end position="548"/>
    </location>
</feature>
<dbReference type="EMBL" id="ML996687">
    <property type="protein sequence ID" value="KAF2405557.1"/>
    <property type="molecule type" value="Genomic_DNA"/>
</dbReference>
<keyword evidence="4" id="KW-1185">Reference proteome</keyword>
<evidence type="ECO:0000313" key="4">
    <source>
        <dbReference type="Proteomes" id="UP000799640"/>
    </source>
</evidence>
<feature type="compositionally biased region" description="Low complexity" evidence="2">
    <location>
        <begin position="461"/>
        <end position="472"/>
    </location>
</feature>
<reference evidence="3" key="1">
    <citation type="journal article" date="2020" name="Stud. Mycol.">
        <title>101 Dothideomycetes genomes: a test case for predicting lifestyles and emergence of pathogens.</title>
        <authorList>
            <person name="Haridas S."/>
            <person name="Albert R."/>
            <person name="Binder M."/>
            <person name="Bloem J."/>
            <person name="Labutti K."/>
            <person name="Salamov A."/>
            <person name="Andreopoulos B."/>
            <person name="Baker S."/>
            <person name="Barry K."/>
            <person name="Bills G."/>
            <person name="Bluhm B."/>
            <person name="Cannon C."/>
            <person name="Castanera R."/>
            <person name="Culley D."/>
            <person name="Daum C."/>
            <person name="Ezra D."/>
            <person name="Gonzalez J."/>
            <person name="Henrissat B."/>
            <person name="Kuo A."/>
            <person name="Liang C."/>
            <person name="Lipzen A."/>
            <person name="Lutzoni F."/>
            <person name="Magnuson J."/>
            <person name="Mondo S."/>
            <person name="Nolan M."/>
            <person name="Ohm R."/>
            <person name="Pangilinan J."/>
            <person name="Park H.-J."/>
            <person name="Ramirez L."/>
            <person name="Alfaro M."/>
            <person name="Sun H."/>
            <person name="Tritt A."/>
            <person name="Yoshinaga Y."/>
            <person name="Zwiers L.-H."/>
            <person name="Turgeon B."/>
            <person name="Goodwin S."/>
            <person name="Spatafora J."/>
            <person name="Crous P."/>
            <person name="Grigoriev I."/>
        </authorList>
    </citation>
    <scope>NUCLEOTIDE SEQUENCE</scope>
    <source>
        <strain evidence="3">CBS 262.69</strain>
    </source>
</reference>
<feature type="compositionally biased region" description="Pro residues" evidence="2">
    <location>
        <begin position="1"/>
        <end position="10"/>
    </location>
</feature>
<evidence type="ECO:0000256" key="1">
    <source>
        <dbReference type="SAM" id="Coils"/>
    </source>
</evidence>
<feature type="compositionally biased region" description="Polar residues" evidence="2">
    <location>
        <begin position="323"/>
        <end position="340"/>
    </location>
</feature>
<feature type="compositionally biased region" description="Low complexity" evidence="2">
    <location>
        <begin position="372"/>
        <end position="390"/>
    </location>
</feature>
<feature type="compositionally biased region" description="Polar residues" evidence="2">
    <location>
        <begin position="415"/>
        <end position="433"/>
    </location>
</feature>
<gene>
    <name evidence="3" type="ORF">EJ06DRAFT_30232</name>
</gene>
<dbReference type="OrthoDB" id="1883964at2759"/>
<feature type="compositionally biased region" description="Polar residues" evidence="2">
    <location>
        <begin position="275"/>
        <end position="301"/>
    </location>
</feature>
<feature type="compositionally biased region" description="Pro residues" evidence="2">
    <location>
        <begin position="1047"/>
        <end position="1056"/>
    </location>
</feature>
<evidence type="ECO:0000313" key="3">
    <source>
        <dbReference type="EMBL" id="KAF2405557.1"/>
    </source>
</evidence>
<evidence type="ECO:0000256" key="2">
    <source>
        <dbReference type="SAM" id="MobiDB-lite"/>
    </source>
</evidence>
<feature type="compositionally biased region" description="Low complexity" evidence="2">
    <location>
        <begin position="617"/>
        <end position="629"/>
    </location>
</feature>
<feature type="coiled-coil region" evidence="1">
    <location>
        <begin position="787"/>
        <end position="902"/>
    </location>
</feature>